<comment type="caution">
    <text evidence="2">The sequence shown here is derived from an EMBL/GenBank/DDBJ whole genome shotgun (WGS) entry which is preliminary data.</text>
</comment>
<evidence type="ECO:0000313" key="3">
    <source>
        <dbReference type="Proteomes" id="UP001595764"/>
    </source>
</evidence>
<name>A0ABV7QHG0_9PSEU</name>
<sequence length="143" mass="14919">MASTLARSVAAKSSDDITTDFGGGVTTPVCERSANSGTSFPDAGAAEHEAAIDAASIEPKSALRGSSALRTGKQSLSATAAPLCPRRPGHRPLRSLPQRRASSGIVSRSGRFPHCQPFPQSVSLDFDVHEISSRSDSLKTMPN</sequence>
<gene>
    <name evidence="2" type="ORF">ACFORO_21585</name>
</gene>
<accession>A0ABV7QHG0</accession>
<keyword evidence="3" id="KW-1185">Reference proteome</keyword>
<evidence type="ECO:0000313" key="2">
    <source>
        <dbReference type="EMBL" id="MFC3512776.1"/>
    </source>
</evidence>
<organism evidence="2 3">
    <name type="scientific">Amycolatopsis halotolerans</name>
    <dbReference type="NCBI Taxonomy" id="330083"/>
    <lineage>
        <taxon>Bacteria</taxon>
        <taxon>Bacillati</taxon>
        <taxon>Actinomycetota</taxon>
        <taxon>Actinomycetes</taxon>
        <taxon>Pseudonocardiales</taxon>
        <taxon>Pseudonocardiaceae</taxon>
        <taxon>Amycolatopsis</taxon>
    </lineage>
</organism>
<dbReference type="EMBL" id="JBHRWI010000025">
    <property type="protein sequence ID" value="MFC3512776.1"/>
    <property type="molecule type" value="Genomic_DNA"/>
</dbReference>
<feature type="compositionally biased region" description="Polar residues" evidence="1">
    <location>
        <begin position="68"/>
        <end position="78"/>
    </location>
</feature>
<reference evidence="3" key="1">
    <citation type="journal article" date="2019" name="Int. J. Syst. Evol. Microbiol.">
        <title>The Global Catalogue of Microorganisms (GCM) 10K type strain sequencing project: providing services to taxonomists for standard genome sequencing and annotation.</title>
        <authorList>
            <consortium name="The Broad Institute Genomics Platform"/>
            <consortium name="The Broad Institute Genome Sequencing Center for Infectious Disease"/>
            <person name="Wu L."/>
            <person name="Ma J."/>
        </authorList>
    </citation>
    <scope>NUCLEOTIDE SEQUENCE [LARGE SCALE GENOMIC DNA]</scope>
    <source>
        <strain evidence="3">CGMCC 4.7682</strain>
    </source>
</reference>
<proteinExistence type="predicted"/>
<protein>
    <submittedName>
        <fullName evidence="2">Uncharacterized protein</fullName>
    </submittedName>
</protein>
<feature type="region of interest" description="Disordered" evidence="1">
    <location>
        <begin position="1"/>
        <end position="45"/>
    </location>
</feature>
<dbReference type="RefSeq" id="WP_377876474.1">
    <property type="nucleotide sequence ID" value="NZ_JBHMAY010000096.1"/>
</dbReference>
<dbReference type="Proteomes" id="UP001595764">
    <property type="component" value="Unassembled WGS sequence"/>
</dbReference>
<feature type="region of interest" description="Disordered" evidence="1">
    <location>
        <begin position="63"/>
        <end position="120"/>
    </location>
</feature>
<evidence type="ECO:0000256" key="1">
    <source>
        <dbReference type="SAM" id="MobiDB-lite"/>
    </source>
</evidence>